<comment type="caution">
    <text evidence="2">The sequence shown here is derived from an EMBL/GenBank/DDBJ whole genome shotgun (WGS) entry which is preliminary data.</text>
</comment>
<sequence>MAKTISDCISCPFPLSDDVDGTNILTKDSNDAAPLTEALSYDAASMEALHNGEISVPFTDEAGSHISAPPPVASPAQLPQPMESCHGTFTPRFLTKTTFYLGILSTTTSQVSFANSTLMALRRVTRGT</sequence>
<evidence type="ECO:0000313" key="2">
    <source>
        <dbReference type="EMBL" id="KAI5061081.1"/>
    </source>
</evidence>
<dbReference type="Proteomes" id="UP000886520">
    <property type="component" value="Chromosome 23"/>
</dbReference>
<evidence type="ECO:0000256" key="1">
    <source>
        <dbReference type="SAM" id="MobiDB-lite"/>
    </source>
</evidence>
<feature type="region of interest" description="Disordered" evidence="1">
    <location>
        <begin position="60"/>
        <end position="81"/>
    </location>
</feature>
<organism evidence="2 3">
    <name type="scientific">Adiantum capillus-veneris</name>
    <name type="common">Maidenhair fern</name>
    <dbReference type="NCBI Taxonomy" id="13818"/>
    <lineage>
        <taxon>Eukaryota</taxon>
        <taxon>Viridiplantae</taxon>
        <taxon>Streptophyta</taxon>
        <taxon>Embryophyta</taxon>
        <taxon>Tracheophyta</taxon>
        <taxon>Polypodiopsida</taxon>
        <taxon>Polypodiidae</taxon>
        <taxon>Polypodiales</taxon>
        <taxon>Pteridineae</taxon>
        <taxon>Pteridaceae</taxon>
        <taxon>Vittarioideae</taxon>
        <taxon>Adiantum</taxon>
    </lineage>
</organism>
<dbReference type="AlphaFoldDB" id="A0A9D4U6C1"/>
<protein>
    <submittedName>
        <fullName evidence="2">Uncharacterized protein</fullName>
    </submittedName>
</protein>
<reference evidence="2" key="1">
    <citation type="submission" date="2021-01" db="EMBL/GenBank/DDBJ databases">
        <title>Adiantum capillus-veneris genome.</title>
        <authorList>
            <person name="Fang Y."/>
            <person name="Liao Q."/>
        </authorList>
    </citation>
    <scope>NUCLEOTIDE SEQUENCE</scope>
    <source>
        <strain evidence="2">H3</strain>
        <tissue evidence="2">Leaf</tissue>
    </source>
</reference>
<name>A0A9D4U6C1_ADICA</name>
<evidence type="ECO:0000313" key="3">
    <source>
        <dbReference type="Proteomes" id="UP000886520"/>
    </source>
</evidence>
<dbReference type="OrthoDB" id="60033at2759"/>
<accession>A0A9D4U6C1</accession>
<keyword evidence="3" id="KW-1185">Reference proteome</keyword>
<gene>
    <name evidence="2" type="ORF">GOP47_0023586</name>
</gene>
<proteinExistence type="predicted"/>
<dbReference type="EMBL" id="JABFUD020000023">
    <property type="protein sequence ID" value="KAI5061081.1"/>
    <property type="molecule type" value="Genomic_DNA"/>
</dbReference>